<dbReference type="PROSITE" id="PS51257">
    <property type="entry name" value="PROKAR_LIPOPROTEIN"/>
    <property type="match status" value="1"/>
</dbReference>
<proteinExistence type="predicted"/>
<keyword evidence="4" id="KW-1185">Reference proteome</keyword>
<sequence>MKYALIKTFGVTALAAAVAACGGGDSSSDSTASTGSMSVGLTDAPVDGVSEVNIVVTGLVLQPADGERVSLTLEEPANLNLLDLQGGAVEALVTSEDVPAGDYSWMRLQLGEQSEFSVLTDEGGVENLRVPSGDQRGLQTSGFVVPAGGEVSFTIDFDVRKSLVYPPGQDQYLLKPVLRLVDNSEVGTLVGEVDYATLNQDETLGCNYEGAVYVYTGTVTEENLTDLNVTLTGDEAETQPLVVVPVNQDGGDSLYSYIAAFLPAGEYTVSYSCQIDDNEASDDLTFVGTQQVTIEAGETTTAATIPSD</sequence>
<accession>A0A1I0H7H7</accession>
<reference evidence="4" key="1">
    <citation type="submission" date="2016-10" db="EMBL/GenBank/DDBJ databases">
        <authorList>
            <person name="Varghese N."/>
            <person name="Submissions S."/>
        </authorList>
    </citation>
    <scope>NUCLEOTIDE SEQUENCE [LARGE SCALE GENOMIC DNA]</scope>
    <source>
        <strain evidence="4">CGMCC 1.6489</strain>
    </source>
</reference>
<dbReference type="EMBL" id="FOHZ01000024">
    <property type="protein sequence ID" value="SET78802.1"/>
    <property type="molecule type" value="Genomic_DNA"/>
</dbReference>
<feature type="chain" id="PRO_5011703885" description="DUF4382 domain-containing protein" evidence="1">
    <location>
        <begin position="20"/>
        <end position="308"/>
    </location>
</feature>
<dbReference type="Pfam" id="PF14321">
    <property type="entry name" value="DUF4382"/>
    <property type="match status" value="1"/>
</dbReference>
<gene>
    <name evidence="3" type="ORF">SAMN04487962_12417</name>
</gene>
<dbReference type="AlphaFoldDB" id="A0A1I0H7H7"/>
<feature type="signal peptide" evidence="1">
    <location>
        <begin position="1"/>
        <end position="19"/>
    </location>
</feature>
<dbReference type="RefSeq" id="WP_091854324.1">
    <property type="nucleotide sequence ID" value="NZ_FOHZ01000024.1"/>
</dbReference>
<evidence type="ECO:0000259" key="2">
    <source>
        <dbReference type="Pfam" id="PF14321"/>
    </source>
</evidence>
<dbReference type="InterPro" id="IPR025491">
    <property type="entry name" value="DUF4382"/>
</dbReference>
<evidence type="ECO:0000256" key="1">
    <source>
        <dbReference type="SAM" id="SignalP"/>
    </source>
</evidence>
<name>A0A1I0H7H7_9GAMM</name>
<evidence type="ECO:0000313" key="4">
    <source>
        <dbReference type="Proteomes" id="UP000198762"/>
    </source>
</evidence>
<dbReference type="OrthoDB" id="7062064at2"/>
<organism evidence="3 4">
    <name type="scientific">Marinobacter segnicrescens</name>
    <dbReference type="NCBI Taxonomy" id="430453"/>
    <lineage>
        <taxon>Bacteria</taxon>
        <taxon>Pseudomonadati</taxon>
        <taxon>Pseudomonadota</taxon>
        <taxon>Gammaproteobacteria</taxon>
        <taxon>Pseudomonadales</taxon>
        <taxon>Marinobacteraceae</taxon>
        <taxon>Marinobacter</taxon>
    </lineage>
</organism>
<protein>
    <recommendedName>
        <fullName evidence="2">DUF4382 domain-containing protein</fullName>
    </recommendedName>
</protein>
<dbReference type="Proteomes" id="UP000198762">
    <property type="component" value="Unassembled WGS sequence"/>
</dbReference>
<evidence type="ECO:0000313" key="3">
    <source>
        <dbReference type="EMBL" id="SET78802.1"/>
    </source>
</evidence>
<feature type="domain" description="DUF4382" evidence="2">
    <location>
        <begin position="34"/>
        <end position="176"/>
    </location>
</feature>
<keyword evidence="1" id="KW-0732">Signal</keyword>
<dbReference type="STRING" id="430453.SAMN04487962_12417"/>